<proteinExistence type="predicted"/>
<dbReference type="STRING" id="1331007.AALB_2726"/>
<dbReference type="Proteomes" id="UP000014461">
    <property type="component" value="Unassembled WGS sequence"/>
</dbReference>
<organism evidence="1 2">
    <name type="scientific">Agarivorans albus MKT 106</name>
    <dbReference type="NCBI Taxonomy" id="1331007"/>
    <lineage>
        <taxon>Bacteria</taxon>
        <taxon>Pseudomonadati</taxon>
        <taxon>Pseudomonadota</taxon>
        <taxon>Gammaproteobacteria</taxon>
        <taxon>Alteromonadales</taxon>
        <taxon>Alteromonadaceae</taxon>
        <taxon>Agarivorans</taxon>
    </lineage>
</organism>
<dbReference type="EMBL" id="BARX01000018">
    <property type="protein sequence ID" value="GAD02646.1"/>
    <property type="molecule type" value="Genomic_DNA"/>
</dbReference>
<accession>R9PTL8</accession>
<dbReference type="AlphaFoldDB" id="R9PTL8"/>
<gene>
    <name evidence="1" type="ORF">AALB_2726</name>
</gene>
<reference evidence="1" key="1">
    <citation type="journal article" date="2013" name="Genome Announc.">
        <title>Draft Genome Sequence of Agarivorans albus Strain MKT 106T, an Agarolytic Marine Bacterium.</title>
        <authorList>
            <person name="Yasuike M."/>
            <person name="Nakamura Y."/>
            <person name="Kai W."/>
            <person name="Fujiwara A."/>
            <person name="Fukui Y."/>
            <person name="Satomi M."/>
            <person name="Sano M."/>
        </authorList>
    </citation>
    <scope>NUCLEOTIDE SEQUENCE [LARGE SCALE GENOMIC DNA]</scope>
</reference>
<protein>
    <submittedName>
        <fullName evidence="1">Uncharacterized protein</fullName>
    </submittedName>
</protein>
<comment type="caution">
    <text evidence="1">The sequence shown here is derived from an EMBL/GenBank/DDBJ whole genome shotgun (WGS) entry which is preliminary data.</text>
</comment>
<name>R9PTL8_AGAAL</name>
<evidence type="ECO:0000313" key="2">
    <source>
        <dbReference type="Proteomes" id="UP000014461"/>
    </source>
</evidence>
<evidence type="ECO:0000313" key="1">
    <source>
        <dbReference type="EMBL" id="GAD02646.1"/>
    </source>
</evidence>
<keyword evidence="2" id="KW-1185">Reference proteome</keyword>
<sequence length="44" mass="5363">MVYRQKRLIYNKYLINMHQFNDTNVTSKSVVAKFLNSKELERKN</sequence>